<protein>
    <recommendedName>
        <fullName evidence="9">Tryptophan synthase alpha chain</fullName>
        <ecNumber evidence="9">4.2.1.20</ecNumber>
    </recommendedName>
</protein>
<dbReference type="SUPFAM" id="SSF51366">
    <property type="entry name" value="Ribulose-phoshate binding barrel"/>
    <property type="match status" value="1"/>
</dbReference>
<dbReference type="Gene3D" id="3.20.20.70">
    <property type="entry name" value="Aldolase class I"/>
    <property type="match status" value="1"/>
</dbReference>
<proteinExistence type="inferred from homology"/>
<comment type="catalytic activity">
    <reaction evidence="8 9">
        <text>(1S,2R)-1-C-(indol-3-yl)glycerol 3-phosphate + L-serine = D-glyceraldehyde 3-phosphate + L-tryptophan + H2O</text>
        <dbReference type="Rhea" id="RHEA:10532"/>
        <dbReference type="ChEBI" id="CHEBI:15377"/>
        <dbReference type="ChEBI" id="CHEBI:33384"/>
        <dbReference type="ChEBI" id="CHEBI:57912"/>
        <dbReference type="ChEBI" id="CHEBI:58866"/>
        <dbReference type="ChEBI" id="CHEBI:59776"/>
        <dbReference type="EC" id="4.2.1.20"/>
    </reaction>
</comment>
<accession>A0A8D5UEU8</accession>
<dbReference type="Pfam" id="PF00290">
    <property type="entry name" value="Trp_syntA"/>
    <property type="match status" value="1"/>
</dbReference>
<dbReference type="KEGG" id="pabs:JIR001_15820"/>
<dbReference type="Proteomes" id="UP000677436">
    <property type="component" value="Chromosome"/>
</dbReference>
<dbReference type="InterPro" id="IPR018204">
    <property type="entry name" value="Trp_synthase_alpha_AS"/>
</dbReference>
<comment type="subunit">
    <text evidence="3 9">Tetramer of two alpha and two beta chains.</text>
</comment>
<evidence type="ECO:0000313" key="12">
    <source>
        <dbReference type="Proteomes" id="UP000677436"/>
    </source>
</evidence>
<comment type="similarity">
    <text evidence="9 10">Belongs to the TrpA family.</text>
</comment>
<dbReference type="GO" id="GO:0004834">
    <property type="term" value="F:tryptophan synthase activity"/>
    <property type="evidence" value="ECO:0007669"/>
    <property type="project" value="UniProtKB-UniRule"/>
</dbReference>
<dbReference type="HAMAP" id="MF_00131">
    <property type="entry name" value="Trp_synth_alpha"/>
    <property type="match status" value="1"/>
</dbReference>
<dbReference type="CDD" id="cd04724">
    <property type="entry name" value="Tryptophan_synthase_alpha"/>
    <property type="match status" value="1"/>
</dbReference>
<comment type="function">
    <text evidence="1 9">The alpha subunit is responsible for the aldol cleavage of indoleglycerol phosphate to indole and glyceraldehyde 3-phosphate.</text>
</comment>
<evidence type="ECO:0000256" key="10">
    <source>
        <dbReference type="RuleBase" id="RU003662"/>
    </source>
</evidence>
<evidence type="ECO:0000256" key="3">
    <source>
        <dbReference type="ARBA" id="ARBA00011270"/>
    </source>
</evidence>
<dbReference type="PANTHER" id="PTHR43406">
    <property type="entry name" value="TRYPTOPHAN SYNTHASE, ALPHA CHAIN"/>
    <property type="match status" value="1"/>
</dbReference>
<dbReference type="GO" id="GO:0005829">
    <property type="term" value="C:cytosol"/>
    <property type="evidence" value="ECO:0007669"/>
    <property type="project" value="TreeGrafter"/>
</dbReference>
<keyword evidence="4 9" id="KW-0028">Amino-acid biosynthesis</keyword>
<name>A0A8D5UEU8_9BACL</name>
<reference evidence="11" key="2">
    <citation type="journal article" date="2021" name="Microbiol. Resour. Announc.">
        <title>Complete Genome Sequence of Polycladomyces abyssicola JIR-001T, Isolated from Hemipelagic Sediment in Deep Seawater.</title>
        <authorList>
            <person name="Tsubouchi T."/>
            <person name="Kaneko Y."/>
        </authorList>
    </citation>
    <scope>NUCLEOTIDE SEQUENCE</scope>
    <source>
        <strain evidence="11">JIR-001</strain>
    </source>
</reference>
<dbReference type="EMBL" id="AP024601">
    <property type="protein sequence ID" value="BCU81799.1"/>
    <property type="molecule type" value="Genomic_DNA"/>
</dbReference>
<evidence type="ECO:0000256" key="1">
    <source>
        <dbReference type="ARBA" id="ARBA00003365"/>
    </source>
</evidence>
<evidence type="ECO:0000256" key="4">
    <source>
        <dbReference type="ARBA" id="ARBA00022605"/>
    </source>
</evidence>
<keyword evidence="6 9" id="KW-0057">Aromatic amino acid biosynthesis</keyword>
<evidence type="ECO:0000256" key="5">
    <source>
        <dbReference type="ARBA" id="ARBA00022822"/>
    </source>
</evidence>
<evidence type="ECO:0000256" key="7">
    <source>
        <dbReference type="ARBA" id="ARBA00023239"/>
    </source>
</evidence>
<dbReference type="RefSeq" id="WP_212774965.1">
    <property type="nucleotide sequence ID" value="NZ_AP024601.1"/>
</dbReference>
<dbReference type="FunFam" id="3.20.20.70:FF:000037">
    <property type="entry name" value="Tryptophan synthase alpha chain"/>
    <property type="match status" value="1"/>
</dbReference>
<evidence type="ECO:0000256" key="2">
    <source>
        <dbReference type="ARBA" id="ARBA00004733"/>
    </source>
</evidence>
<evidence type="ECO:0000256" key="9">
    <source>
        <dbReference type="HAMAP-Rule" id="MF_00131"/>
    </source>
</evidence>
<dbReference type="UniPathway" id="UPA00035">
    <property type="reaction ID" value="UER00044"/>
</dbReference>
<gene>
    <name evidence="9 11" type="primary">trpA</name>
    <name evidence="11" type="ORF">JIR001_15820</name>
</gene>
<dbReference type="EC" id="4.2.1.20" evidence="9"/>
<keyword evidence="5 9" id="KW-0822">Tryptophan biosynthesis</keyword>
<keyword evidence="12" id="KW-1185">Reference proteome</keyword>
<evidence type="ECO:0000256" key="6">
    <source>
        <dbReference type="ARBA" id="ARBA00023141"/>
    </source>
</evidence>
<dbReference type="PANTHER" id="PTHR43406:SF1">
    <property type="entry name" value="TRYPTOPHAN SYNTHASE ALPHA CHAIN, CHLOROPLASTIC"/>
    <property type="match status" value="1"/>
</dbReference>
<evidence type="ECO:0000256" key="8">
    <source>
        <dbReference type="ARBA" id="ARBA00049047"/>
    </source>
</evidence>
<dbReference type="AlphaFoldDB" id="A0A8D5UEU8"/>
<dbReference type="InterPro" id="IPR002028">
    <property type="entry name" value="Trp_synthase_suA"/>
</dbReference>
<reference evidence="11" key="1">
    <citation type="journal article" date="2013" name="Int. J. Syst. Evol. Microbiol.">
        <title>Polycladomyces abyssicola gen. nov., sp. nov., a thermophilic filamentous bacterium isolated from hemipelagic sediment.</title>
        <authorList>
            <person name="Tsubouchi T."/>
            <person name="Shimane Y."/>
            <person name="Mori K."/>
            <person name="Usui K."/>
            <person name="Hiraki T."/>
            <person name="Tame A."/>
            <person name="Uematsu K."/>
            <person name="Maruyama T."/>
            <person name="Hatada Y."/>
        </authorList>
    </citation>
    <scope>NUCLEOTIDE SEQUENCE</scope>
    <source>
        <strain evidence="11">JIR-001</strain>
    </source>
</reference>
<comment type="pathway">
    <text evidence="2 9">Amino-acid biosynthesis; L-tryptophan biosynthesis; L-tryptophan from chorismate: step 5/5.</text>
</comment>
<dbReference type="InterPro" id="IPR013785">
    <property type="entry name" value="Aldolase_TIM"/>
</dbReference>
<evidence type="ECO:0000313" key="11">
    <source>
        <dbReference type="EMBL" id="BCU81799.1"/>
    </source>
</evidence>
<dbReference type="PROSITE" id="PS00167">
    <property type="entry name" value="TRP_SYNTHASE_ALPHA"/>
    <property type="match status" value="1"/>
</dbReference>
<feature type="active site" description="Proton acceptor" evidence="9">
    <location>
        <position position="46"/>
    </location>
</feature>
<keyword evidence="7 9" id="KW-0456">Lyase</keyword>
<organism evidence="11 12">
    <name type="scientific">Polycladomyces abyssicola</name>
    <dbReference type="NCBI Taxonomy" id="1125966"/>
    <lineage>
        <taxon>Bacteria</taxon>
        <taxon>Bacillati</taxon>
        <taxon>Bacillota</taxon>
        <taxon>Bacilli</taxon>
        <taxon>Bacillales</taxon>
        <taxon>Thermoactinomycetaceae</taxon>
        <taxon>Polycladomyces</taxon>
    </lineage>
</organism>
<dbReference type="NCBIfam" id="TIGR00262">
    <property type="entry name" value="trpA"/>
    <property type="match status" value="1"/>
</dbReference>
<feature type="active site" description="Proton acceptor" evidence="9">
    <location>
        <position position="57"/>
    </location>
</feature>
<dbReference type="InterPro" id="IPR011060">
    <property type="entry name" value="RibuloseP-bd_barrel"/>
</dbReference>
<sequence>MTAIEQALRKPSEVRLIPFLVAGDPDPETSLDLLRILDEEGVAVVELGVPYSDPLADGPVIQEAATRALSHGMNLSRVLELAKTARESGVRIPLVLFSYVNPLIQLGFDRFAKRARESGIDGVIVPDLPVEENEALRTACADQGLDVIPLVAPTSRERVRMIAEQAQGFVYCVSSLGTTGIRDGFSKDVDAFLEEVRRVSPVPTAIGFGISRPEHVRRFSRHADAVVVGSALVRLIGERREALQNHATREQALAEIREFVRELKTE</sequence>